<proteinExistence type="predicted"/>
<evidence type="ECO:0000256" key="1">
    <source>
        <dbReference type="SAM" id="Coils"/>
    </source>
</evidence>
<dbReference type="InterPro" id="IPR039432">
    <property type="entry name" value="SRP9_dom"/>
</dbReference>
<feature type="domain" description="SRP9" evidence="3">
    <location>
        <begin position="6"/>
        <end position="67"/>
    </location>
</feature>
<feature type="compositionally biased region" description="Basic residues" evidence="2">
    <location>
        <begin position="207"/>
        <end position="227"/>
    </location>
</feature>
<evidence type="ECO:0000313" key="5">
    <source>
        <dbReference type="Proteomes" id="UP001140217"/>
    </source>
</evidence>
<accession>A0A9W8HGW2</accession>
<dbReference type="PANTHER" id="PTHR12834:SF12">
    <property type="entry name" value="SIGNAL RECOGNITION PARTICLE 9 KDA PROTEIN"/>
    <property type="match status" value="1"/>
</dbReference>
<keyword evidence="5" id="KW-1185">Reference proteome</keyword>
<feature type="compositionally biased region" description="Basic residues" evidence="2">
    <location>
        <begin position="111"/>
        <end position="120"/>
    </location>
</feature>
<feature type="region of interest" description="Disordered" evidence="2">
    <location>
        <begin position="279"/>
        <end position="299"/>
    </location>
</feature>
<reference evidence="4" key="1">
    <citation type="submission" date="2022-07" db="EMBL/GenBank/DDBJ databases">
        <title>Phylogenomic reconstructions and comparative analyses of Kickxellomycotina fungi.</title>
        <authorList>
            <person name="Reynolds N.K."/>
            <person name="Stajich J.E."/>
            <person name="Barry K."/>
            <person name="Grigoriev I.V."/>
            <person name="Crous P."/>
            <person name="Smith M.E."/>
        </authorList>
    </citation>
    <scope>NUCLEOTIDE SEQUENCE</scope>
    <source>
        <strain evidence="4">NBRC 105414</strain>
    </source>
</reference>
<dbReference type="GO" id="GO:0008312">
    <property type="term" value="F:7S RNA binding"/>
    <property type="evidence" value="ECO:0007669"/>
    <property type="project" value="InterPro"/>
</dbReference>
<feature type="compositionally biased region" description="Low complexity" evidence="2">
    <location>
        <begin position="228"/>
        <end position="264"/>
    </location>
</feature>
<dbReference type="AlphaFoldDB" id="A0A9W8HGW2"/>
<evidence type="ECO:0000256" key="2">
    <source>
        <dbReference type="SAM" id="MobiDB-lite"/>
    </source>
</evidence>
<feature type="coiled-coil region" evidence="1">
    <location>
        <begin position="500"/>
        <end position="527"/>
    </location>
</feature>
<feature type="region of interest" description="Disordered" evidence="2">
    <location>
        <begin position="94"/>
        <end position="184"/>
    </location>
</feature>
<organism evidence="4 5">
    <name type="scientific">Coemansia javaensis</name>
    <dbReference type="NCBI Taxonomy" id="2761396"/>
    <lineage>
        <taxon>Eukaryota</taxon>
        <taxon>Fungi</taxon>
        <taxon>Fungi incertae sedis</taxon>
        <taxon>Zoopagomycota</taxon>
        <taxon>Kickxellomycotina</taxon>
        <taxon>Kickxellomycetes</taxon>
        <taxon>Kickxellales</taxon>
        <taxon>Kickxellaceae</taxon>
        <taxon>Coemansia</taxon>
    </lineage>
</organism>
<dbReference type="OrthoDB" id="360923at2759"/>
<comment type="caution">
    <text evidence="4">The sequence shown here is derived from an EMBL/GenBank/DDBJ whole genome shotgun (WGS) entry which is preliminary data.</text>
</comment>
<feature type="compositionally biased region" description="Low complexity" evidence="2">
    <location>
        <begin position="121"/>
        <end position="131"/>
    </location>
</feature>
<sequence length="618" mass="65417">MVFHDSWDAFERAAADLFASAPDRARYSIKYRNCEAALVLKVTDDASVVQLRTTRLDDLRRIARLHRTLAGATSHRAGAVKELAPVFAKAAAPSDPAAHVRGGVGKQRPAQAKKKARKRSSSPPDDAAAAPPRRKARVLQRLHSTAAAATRRRASVVDPPGAGRYWSKSPRHQPRPGAPQPIYADLHESPDVWARKPARARSALRAARTRTLRRRRTAGPCRRRSARSSRSSAEYVVVPAPGAPVARSASARSPSTQRSSAVRMPTAADYAVDADAAHCPEEAPASPSQPGTPQPARASWIRSHWKRATAITAVTTASAATDDDEDRHSPRVFRVLGRANSHRSRKGPKADDSPAPALVTISNDGRIVNSARAAEAPGRIQTPPVHEAPSLATTRTFLGSRFSNRRSAHRRNQSDEVSDIAMRDHLVIGDDQPAAAAAAAAAAPVTPTAEAQSRLEQLQAQAGDLPVHGPRTISQVIAQLPVLADAAASTVAGPEQDGALDHVLQRVADLESRLAGIEALMASMEGRLALLTSDSPSTLRAVRPSKAKLVTGKTLADEGRGAPAHATVQAAAARLAEIVTRSKKQFDAAAASTLSSLAGILGPADHHQSPPAAAHPPE</sequence>
<keyword evidence="1" id="KW-0175">Coiled coil</keyword>
<dbReference type="SUPFAM" id="SSF54762">
    <property type="entry name" value="Signal recognition particle alu RNA binding heterodimer, SRP9/14"/>
    <property type="match status" value="1"/>
</dbReference>
<dbReference type="Proteomes" id="UP001140217">
    <property type="component" value="Unassembled WGS sequence"/>
</dbReference>
<dbReference type="InterPro" id="IPR009018">
    <property type="entry name" value="Signal_recog_particle_SRP9/14"/>
</dbReference>
<evidence type="ECO:0000313" key="4">
    <source>
        <dbReference type="EMBL" id="KAJ2783720.1"/>
    </source>
</evidence>
<feature type="region of interest" description="Disordered" evidence="2">
    <location>
        <begin position="316"/>
        <end position="358"/>
    </location>
</feature>
<dbReference type="GO" id="GO:0006614">
    <property type="term" value="P:SRP-dependent cotranslational protein targeting to membrane"/>
    <property type="evidence" value="ECO:0007669"/>
    <property type="project" value="InterPro"/>
</dbReference>
<dbReference type="Pfam" id="PF05486">
    <property type="entry name" value="SRP9-21"/>
    <property type="match status" value="1"/>
</dbReference>
<dbReference type="InterPro" id="IPR039914">
    <property type="entry name" value="SRP9-like"/>
</dbReference>
<dbReference type="Gene3D" id="3.30.720.10">
    <property type="entry name" value="Signal recognition particle alu RNA binding heterodimer, srp9/1"/>
    <property type="match status" value="1"/>
</dbReference>
<evidence type="ECO:0000259" key="3">
    <source>
        <dbReference type="Pfam" id="PF05486"/>
    </source>
</evidence>
<feature type="region of interest" description="Disordered" evidence="2">
    <location>
        <begin position="205"/>
        <end position="264"/>
    </location>
</feature>
<gene>
    <name evidence="4" type="ORF">H4R18_001558</name>
</gene>
<dbReference type="GO" id="GO:0005786">
    <property type="term" value="C:signal recognition particle, endoplasmic reticulum targeting"/>
    <property type="evidence" value="ECO:0007669"/>
    <property type="project" value="TreeGrafter"/>
</dbReference>
<protein>
    <recommendedName>
        <fullName evidence="3">SRP9 domain-containing protein</fullName>
    </recommendedName>
</protein>
<name>A0A9W8HGW2_9FUNG</name>
<dbReference type="EMBL" id="JANBUL010000041">
    <property type="protein sequence ID" value="KAJ2783720.1"/>
    <property type="molecule type" value="Genomic_DNA"/>
</dbReference>
<dbReference type="PANTHER" id="PTHR12834">
    <property type="entry name" value="SIGNAL RECOGNITION PARTICLE 9 KDA PROTEIN"/>
    <property type="match status" value="1"/>
</dbReference>